<dbReference type="EMBL" id="GL876976">
    <property type="protein sequence ID" value="KLU91257.1"/>
    <property type="molecule type" value="Genomic_DNA"/>
</dbReference>
<reference evidence="2" key="5">
    <citation type="submission" date="2015-06" db="UniProtKB">
        <authorList>
            <consortium name="EnsemblFungi"/>
        </authorList>
    </citation>
    <scope>IDENTIFICATION</scope>
    <source>
        <strain evidence="2">ATCC 64411</strain>
    </source>
</reference>
<proteinExistence type="predicted"/>
<evidence type="ECO:0000313" key="1">
    <source>
        <dbReference type="EMBL" id="KLU91257.1"/>
    </source>
</evidence>
<organism evidence="2 3">
    <name type="scientific">Magnaporthiopsis poae (strain ATCC 64411 / 73-15)</name>
    <name type="common">Kentucky bluegrass fungus</name>
    <name type="synonym">Magnaporthe poae</name>
    <dbReference type="NCBI Taxonomy" id="644358"/>
    <lineage>
        <taxon>Eukaryota</taxon>
        <taxon>Fungi</taxon>
        <taxon>Dikarya</taxon>
        <taxon>Ascomycota</taxon>
        <taxon>Pezizomycotina</taxon>
        <taxon>Sordariomycetes</taxon>
        <taxon>Sordariomycetidae</taxon>
        <taxon>Magnaporthales</taxon>
        <taxon>Magnaporthaceae</taxon>
        <taxon>Magnaporthiopsis</taxon>
    </lineage>
</organism>
<evidence type="ECO:0000313" key="2">
    <source>
        <dbReference type="EnsemblFungi" id="MAPG_09778T0"/>
    </source>
</evidence>
<reference evidence="2" key="4">
    <citation type="journal article" date="2015" name="G3 (Bethesda)">
        <title>Genome sequences of three phytopathogenic species of the Magnaporthaceae family of fungi.</title>
        <authorList>
            <person name="Okagaki L.H."/>
            <person name="Nunes C.C."/>
            <person name="Sailsbery J."/>
            <person name="Clay B."/>
            <person name="Brown D."/>
            <person name="John T."/>
            <person name="Oh Y."/>
            <person name="Young N."/>
            <person name="Fitzgerald M."/>
            <person name="Haas B.J."/>
            <person name="Zeng Q."/>
            <person name="Young S."/>
            <person name="Adiconis X."/>
            <person name="Fan L."/>
            <person name="Levin J.Z."/>
            <person name="Mitchell T.K."/>
            <person name="Okubara P.A."/>
            <person name="Farman M.L."/>
            <person name="Kohn L.M."/>
            <person name="Birren B."/>
            <person name="Ma L.-J."/>
            <person name="Dean R.A."/>
        </authorList>
    </citation>
    <scope>NUCLEOTIDE SEQUENCE</scope>
    <source>
        <strain evidence="2">ATCC 64411 / 73-15</strain>
    </source>
</reference>
<reference evidence="1" key="3">
    <citation type="submission" date="2011-03" db="EMBL/GenBank/DDBJ databases">
        <title>Annotation of Magnaporthe poae ATCC 64411.</title>
        <authorList>
            <person name="Ma L.-J."/>
            <person name="Dead R."/>
            <person name="Young S.K."/>
            <person name="Zeng Q."/>
            <person name="Gargeya S."/>
            <person name="Fitzgerald M."/>
            <person name="Haas B."/>
            <person name="Abouelleil A."/>
            <person name="Alvarado L."/>
            <person name="Arachchi H.M."/>
            <person name="Berlin A."/>
            <person name="Brown A."/>
            <person name="Chapman S.B."/>
            <person name="Chen Z."/>
            <person name="Dunbar C."/>
            <person name="Freedman E."/>
            <person name="Gearin G."/>
            <person name="Gellesch M."/>
            <person name="Goldberg J."/>
            <person name="Griggs A."/>
            <person name="Gujja S."/>
            <person name="Heiman D."/>
            <person name="Howarth C."/>
            <person name="Larson L."/>
            <person name="Lui A."/>
            <person name="MacDonald P.J.P."/>
            <person name="Mehta T."/>
            <person name="Montmayeur A."/>
            <person name="Murphy C."/>
            <person name="Neiman D."/>
            <person name="Pearson M."/>
            <person name="Priest M."/>
            <person name="Roberts A."/>
            <person name="Saif S."/>
            <person name="Shea T."/>
            <person name="Shenoy N."/>
            <person name="Sisk P."/>
            <person name="Stolte C."/>
            <person name="Sykes S."/>
            <person name="Yandava C."/>
            <person name="Wortman J."/>
            <person name="Nusbaum C."/>
            <person name="Birren B."/>
        </authorList>
    </citation>
    <scope>NUCLEOTIDE SEQUENCE</scope>
    <source>
        <strain evidence="1">ATCC 64411</strain>
    </source>
</reference>
<dbReference type="VEuPathDB" id="FungiDB:MAPG_09778"/>
<dbReference type="EMBL" id="ADBL01002500">
    <property type="status" value="NOT_ANNOTATED_CDS"/>
    <property type="molecule type" value="Genomic_DNA"/>
</dbReference>
<dbReference type="Proteomes" id="UP000011715">
    <property type="component" value="Unassembled WGS sequence"/>
</dbReference>
<keyword evidence="3" id="KW-1185">Reference proteome</keyword>
<gene>
    <name evidence="1" type="ORF">MAPG_09778</name>
</gene>
<sequence length="125" mass="13672">MGRPSYTHCVFAKHRAHTAHKSSIARIHPDNLSALWTPFQNLLRARGLCRGKRKGKVNPDGCLSALFSGAQKGMDPLQCRLVSPCLVAWSTNLLPWLFGEVRLCGGQFEGLSSIQSSARGSVLQL</sequence>
<evidence type="ECO:0000313" key="3">
    <source>
        <dbReference type="Proteomes" id="UP000011715"/>
    </source>
</evidence>
<accession>A0A0C4EAU7</accession>
<protein>
    <submittedName>
        <fullName evidence="1 2">Uncharacterized protein</fullName>
    </submittedName>
</protein>
<name>A0A0C4EAU7_MAGP6</name>
<dbReference type="AlphaFoldDB" id="A0A0C4EAU7"/>
<reference evidence="1" key="1">
    <citation type="submission" date="2010-05" db="EMBL/GenBank/DDBJ databases">
        <title>The Genome Sequence of Magnaporthe poae strain ATCC 64411.</title>
        <authorList>
            <consortium name="The Broad Institute Genome Sequencing Platform"/>
            <consortium name="Broad Institute Genome Sequencing Center for Infectious Disease"/>
            <person name="Ma L.-J."/>
            <person name="Dead R."/>
            <person name="Young S."/>
            <person name="Zeng Q."/>
            <person name="Koehrsen M."/>
            <person name="Alvarado L."/>
            <person name="Berlin A."/>
            <person name="Chapman S.B."/>
            <person name="Chen Z."/>
            <person name="Freedman E."/>
            <person name="Gellesch M."/>
            <person name="Goldberg J."/>
            <person name="Griggs A."/>
            <person name="Gujja S."/>
            <person name="Heilman E.R."/>
            <person name="Heiman D."/>
            <person name="Hepburn T."/>
            <person name="Howarth C."/>
            <person name="Jen D."/>
            <person name="Larson L."/>
            <person name="Mehta T."/>
            <person name="Neiman D."/>
            <person name="Pearson M."/>
            <person name="Roberts A."/>
            <person name="Saif S."/>
            <person name="Shea T."/>
            <person name="Shenoy N."/>
            <person name="Sisk P."/>
            <person name="Stolte C."/>
            <person name="Sykes S."/>
            <person name="Walk T."/>
            <person name="White J."/>
            <person name="Yandava C."/>
            <person name="Haas B."/>
            <person name="Nusbaum C."/>
            <person name="Birren B."/>
        </authorList>
    </citation>
    <scope>NUCLEOTIDE SEQUENCE</scope>
    <source>
        <strain evidence="1">ATCC 64411</strain>
    </source>
</reference>
<reference evidence="3" key="2">
    <citation type="submission" date="2010-05" db="EMBL/GenBank/DDBJ databases">
        <title>The genome sequence of Magnaporthe poae strain ATCC 64411.</title>
        <authorList>
            <person name="Ma L.-J."/>
            <person name="Dead R."/>
            <person name="Young S."/>
            <person name="Zeng Q."/>
            <person name="Koehrsen M."/>
            <person name="Alvarado L."/>
            <person name="Berlin A."/>
            <person name="Chapman S.B."/>
            <person name="Chen Z."/>
            <person name="Freedman E."/>
            <person name="Gellesch M."/>
            <person name="Goldberg J."/>
            <person name="Griggs A."/>
            <person name="Gujja S."/>
            <person name="Heilman E.R."/>
            <person name="Heiman D."/>
            <person name="Hepburn T."/>
            <person name="Howarth C."/>
            <person name="Jen D."/>
            <person name="Larson L."/>
            <person name="Mehta T."/>
            <person name="Neiman D."/>
            <person name="Pearson M."/>
            <person name="Roberts A."/>
            <person name="Saif S."/>
            <person name="Shea T."/>
            <person name="Shenoy N."/>
            <person name="Sisk P."/>
            <person name="Stolte C."/>
            <person name="Sykes S."/>
            <person name="Walk T."/>
            <person name="White J."/>
            <person name="Yandava C."/>
            <person name="Haas B."/>
            <person name="Nusbaum C."/>
            <person name="Birren B."/>
        </authorList>
    </citation>
    <scope>NUCLEOTIDE SEQUENCE [LARGE SCALE GENOMIC DNA]</scope>
    <source>
        <strain evidence="3">ATCC 64411 / 73-15</strain>
    </source>
</reference>
<dbReference type="EnsemblFungi" id="MAPG_09778T0">
    <property type="protein sequence ID" value="MAPG_09778T0"/>
    <property type="gene ID" value="MAPG_09778"/>
</dbReference>